<dbReference type="RefSeq" id="WP_044228270.1">
    <property type="nucleotide sequence ID" value="NZ_JRYR02000001.1"/>
</dbReference>
<feature type="domain" description="Protein FecR C-terminal" evidence="3">
    <location>
        <begin position="246"/>
        <end position="310"/>
    </location>
</feature>
<dbReference type="Proteomes" id="UP000179797">
    <property type="component" value="Unassembled WGS sequence"/>
</dbReference>
<dbReference type="InterPro" id="IPR012373">
    <property type="entry name" value="Ferrdict_sens_TM"/>
</dbReference>
<dbReference type="PANTHER" id="PTHR30273">
    <property type="entry name" value="PERIPLASMIC SIGNAL SENSOR AND SIGMA FACTOR ACTIVATOR FECR-RELATED"/>
    <property type="match status" value="1"/>
</dbReference>
<dbReference type="Gene3D" id="2.60.120.1440">
    <property type="match status" value="1"/>
</dbReference>
<dbReference type="STRING" id="915059.NH26_15650"/>
<dbReference type="GO" id="GO:0016989">
    <property type="term" value="F:sigma factor antagonist activity"/>
    <property type="evidence" value="ECO:0007669"/>
    <property type="project" value="TreeGrafter"/>
</dbReference>
<feature type="domain" description="FecR protein" evidence="2">
    <location>
        <begin position="123"/>
        <end position="204"/>
    </location>
</feature>
<dbReference type="Pfam" id="PF04773">
    <property type="entry name" value="FecR"/>
    <property type="match status" value="1"/>
</dbReference>
<dbReference type="OrthoDB" id="1523489at2"/>
<dbReference type="PANTHER" id="PTHR30273:SF2">
    <property type="entry name" value="PROTEIN FECR"/>
    <property type="match status" value="1"/>
</dbReference>
<evidence type="ECO:0008006" key="6">
    <source>
        <dbReference type="Google" id="ProtNLM"/>
    </source>
</evidence>
<dbReference type="AlphaFoldDB" id="A0A1S1Z374"/>
<dbReference type="InterPro" id="IPR006860">
    <property type="entry name" value="FecR"/>
</dbReference>
<keyword evidence="1" id="KW-1133">Transmembrane helix</keyword>
<proteinExistence type="predicted"/>
<evidence type="ECO:0000259" key="3">
    <source>
        <dbReference type="Pfam" id="PF16344"/>
    </source>
</evidence>
<dbReference type="PIRSF" id="PIRSF018266">
    <property type="entry name" value="FecR"/>
    <property type="match status" value="1"/>
</dbReference>
<name>A0A1S1Z374_FLAPC</name>
<dbReference type="EMBL" id="JRYR02000001">
    <property type="protein sequence ID" value="OHX67682.1"/>
    <property type="molecule type" value="Genomic_DNA"/>
</dbReference>
<comment type="caution">
    <text evidence="4">The sequence shown here is derived from an EMBL/GenBank/DDBJ whole genome shotgun (WGS) entry which is preliminary data.</text>
</comment>
<evidence type="ECO:0000313" key="5">
    <source>
        <dbReference type="Proteomes" id="UP000179797"/>
    </source>
</evidence>
<dbReference type="InterPro" id="IPR032508">
    <property type="entry name" value="FecR_C"/>
</dbReference>
<accession>A0A1S1Z374</accession>
<gene>
    <name evidence="4" type="ORF">NH26_15650</name>
</gene>
<keyword evidence="1" id="KW-0472">Membrane</keyword>
<keyword evidence="1" id="KW-0812">Transmembrane</keyword>
<protein>
    <recommendedName>
        <fullName evidence="6">FecR protein domain-containing protein</fullName>
    </recommendedName>
</protein>
<organism evidence="4 5">
    <name type="scientific">Flammeovirga pacifica</name>
    <dbReference type="NCBI Taxonomy" id="915059"/>
    <lineage>
        <taxon>Bacteria</taxon>
        <taxon>Pseudomonadati</taxon>
        <taxon>Bacteroidota</taxon>
        <taxon>Cytophagia</taxon>
        <taxon>Cytophagales</taxon>
        <taxon>Flammeovirgaceae</taxon>
        <taxon>Flammeovirga</taxon>
    </lineage>
</organism>
<evidence type="ECO:0000259" key="2">
    <source>
        <dbReference type="Pfam" id="PF04773"/>
    </source>
</evidence>
<sequence length="316" mass="36318">MSSIDKYIENKDFVNWALGDSSYDEQWQQYLVQHPEEKDDVEEAKAFIQKTQIKEPYFSVQREKEIWDQISSNIVPSKTVKEVKLPWVKYAAAMIALGLMIGFYYYNFVPSNHVEMAHQGFTKDVQLPDGSKVALNAGTSISYNKDEFTDERRIELNGEAFFDVKKGSLFQVQSAKGNVTVLGTSFNIFARKDSWVIECFSGKVLVEDRKGKTVTLTKGEGVKYAKGEFIILDTFGDTPSWQEGIFTYKNESLEQVFQEVQRQFNVRIIYQNKEIQHLRFTGTITNKSLSTTMKVISKTMGINFEIKKNQEVEVSM</sequence>
<evidence type="ECO:0000256" key="1">
    <source>
        <dbReference type="SAM" id="Phobius"/>
    </source>
</evidence>
<feature type="transmembrane region" description="Helical" evidence="1">
    <location>
        <begin position="87"/>
        <end position="106"/>
    </location>
</feature>
<dbReference type="Gene3D" id="3.55.50.30">
    <property type="match status" value="1"/>
</dbReference>
<reference evidence="4 5" key="1">
    <citation type="journal article" date="2012" name="Int. J. Syst. Evol. Microbiol.">
        <title>Flammeovirga pacifica sp. nov., isolated from deep-sea sediment.</title>
        <authorList>
            <person name="Xu H."/>
            <person name="Fu Y."/>
            <person name="Yang N."/>
            <person name="Ding Z."/>
            <person name="Lai Q."/>
            <person name="Zeng R."/>
        </authorList>
    </citation>
    <scope>NUCLEOTIDE SEQUENCE [LARGE SCALE GENOMIC DNA]</scope>
    <source>
        <strain evidence="5">DSM 24597 / LMG 26175 / WPAGA1</strain>
    </source>
</reference>
<dbReference type="Pfam" id="PF16344">
    <property type="entry name" value="FecR_C"/>
    <property type="match status" value="1"/>
</dbReference>
<evidence type="ECO:0000313" key="4">
    <source>
        <dbReference type="EMBL" id="OHX67682.1"/>
    </source>
</evidence>
<keyword evidence="5" id="KW-1185">Reference proteome</keyword>